<evidence type="ECO:0000256" key="4">
    <source>
        <dbReference type="ARBA" id="ARBA00022833"/>
    </source>
</evidence>
<dbReference type="InterPro" id="IPR033739">
    <property type="entry name" value="M10A_MMP"/>
</dbReference>
<dbReference type="SUPFAM" id="SSF55486">
    <property type="entry name" value="Metalloproteases ('zincins'), catalytic domain"/>
    <property type="match status" value="1"/>
</dbReference>
<keyword evidence="5" id="KW-0482">Metalloprotease</keyword>
<dbReference type="SMART" id="SM00235">
    <property type="entry name" value="ZnMc"/>
    <property type="match status" value="1"/>
</dbReference>
<gene>
    <name evidence="9" type="ORF">SASPL_108162</name>
</gene>
<evidence type="ECO:0000313" key="10">
    <source>
        <dbReference type="Proteomes" id="UP000298416"/>
    </source>
</evidence>
<keyword evidence="1" id="KW-0645">Protease</keyword>
<reference evidence="9" key="2">
    <citation type="submission" date="2020-08" db="EMBL/GenBank/DDBJ databases">
        <title>Plant Genome Project.</title>
        <authorList>
            <person name="Zhang R.-G."/>
        </authorList>
    </citation>
    <scope>NUCLEOTIDE SEQUENCE</scope>
    <source>
        <strain evidence="9">Huo1</strain>
        <tissue evidence="9">Leaf</tissue>
    </source>
</reference>
<proteinExistence type="predicted"/>
<evidence type="ECO:0000256" key="2">
    <source>
        <dbReference type="ARBA" id="ARBA00022723"/>
    </source>
</evidence>
<sequence length="368" mass="41414">MQNLEFGGESAGTDTDEDVVITGNQEEGGATSSQHTQNTDTQSISKSLKFIGLDSSMALNPYFHFVFFLTIVSSFCNANRNIPNFPPSPSPSSSPSPFHSNLASTINNFDYLKYLENYGYMEYARAHVHFGASQDEILKVAILTFQMNFGLSRTGELNDETMFKMLIPRCGVSDITDGVNTMILPNRRGALMSNHHNKTETKFPSYYDFFRGRPRWPYTRLSYTYTEGFPEHAKADMEAAFERWANVSAFSFYENLGFFESDIEVGYFRGAHGDGEPFDGPRGVLAHAFPPDDGRVHFDADENWSFQPRTMDMYHFETVATHEIGHILGLGHSTDRDAIMFPSLTMGQFKELGVDDIDAISVLYPPPF</sequence>
<evidence type="ECO:0000313" key="9">
    <source>
        <dbReference type="EMBL" id="KAG6430101.1"/>
    </source>
</evidence>
<dbReference type="PRINTS" id="PR00138">
    <property type="entry name" value="MATRIXIN"/>
</dbReference>
<feature type="binding site" evidence="7">
    <location>
        <position position="332"/>
    </location>
    <ligand>
        <name>Zn(2+)</name>
        <dbReference type="ChEBI" id="CHEBI:29105"/>
        <label>2</label>
        <note>catalytic</note>
    </ligand>
</feature>
<dbReference type="GO" id="GO:0031012">
    <property type="term" value="C:extracellular matrix"/>
    <property type="evidence" value="ECO:0007669"/>
    <property type="project" value="InterPro"/>
</dbReference>
<feature type="binding site" evidence="7">
    <location>
        <position position="272"/>
    </location>
    <ligand>
        <name>Zn(2+)</name>
        <dbReference type="ChEBI" id="CHEBI:29105"/>
        <label>1</label>
    </ligand>
</feature>
<feature type="binding site" description="in inhibited form" evidence="7">
    <location>
        <position position="170"/>
    </location>
    <ligand>
        <name>Zn(2+)</name>
        <dbReference type="ChEBI" id="CHEBI:29105"/>
        <label>2</label>
        <note>catalytic</note>
    </ligand>
</feature>
<dbReference type="Gene3D" id="3.40.390.10">
    <property type="entry name" value="Collagenase (Catalytic Domain)"/>
    <property type="match status" value="1"/>
</dbReference>
<dbReference type="GO" id="GO:0004222">
    <property type="term" value="F:metalloendopeptidase activity"/>
    <property type="evidence" value="ECO:0007669"/>
    <property type="project" value="InterPro"/>
</dbReference>
<accession>A0A8X8YCI9</accession>
<dbReference type="EMBL" id="PNBA02000003">
    <property type="protein sequence ID" value="KAG6430101.1"/>
    <property type="molecule type" value="Genomic_DNA"/>
</dbReference>
<feature type="binding site" evidence="7">
    <location>
        <position position="322"/>
    </location>
    <ligand>
        <name>Zn(2+)</name>
        <dbReference type="ChEBI" id="CHEBI:29105"/>
        <label>2</label>
        <note>catalytic</note>
    </ligand>
</feature>
<protein>
    <recommendedName>
        <fullName evidence="8">Peptidase metallopeptidase domain-containing protein</fullName>
    </recommendedName>
</protein>
<feature type="binding site" evidence="7">
    <location>
        <position position="299"/>
    </location>
    <ligand>
        <name>Ca(2+)</name>
        <dbReference type="ChEBI" id="CHEBI:29108"/>
        <label>3</label>
    </ligand>
</feature>
<feature type="binding site" evidence="7">
    <location>
        <position position="287"/>
    </location>
    <ligand>
        <name>Zn(2+)</name>
        <dbReference type="ChEBI" id="CHEBI:29105"/>
        <label>1</label>
    </ligand>
</feature>
<evidence type="ECO:0000256" key="6">
    <source>
        <dbReference type="PIRSR" id="PIRSR621190-1"/>
    </source>
</evidence>
<keyword evidence="3" id="KW-0378">Hydrolase</keyword>
<dbReference type="InterPro" id="IPR024079">
    <property type="entry name" value="MetalloPept_cat_dom_sf"/>
</dbReference>
<keyword evidence="4 7" id="KW-0862">Zinc</keyword>
<reference evidence="9" key="1">
    <citation type="submission" date="2018-01" db="EMBL/GenBank/DDBJ databases">
        <authorList>
            <person name="Mao J.F."/>
        </authorList>
    </citation>
    <scope>NUCLEOTIDE SEQUENCE</scope>
    <source>
        <strain evidence="9">Huo1</strain>
        <tissue evidence="9">Leaf</tissue>
    </source>
</reference>
<dbReference type="InterPro" id="IPR006026">
    <property type="entry name" value="Peptidase_Metallo"/>
</dbReference>
<keyword evidence="2 7" id="KW-0479">Metal-binding</keyword>
<feature type="binding site" evidence="7">
    <location>
        <position position="302"/>
    </location>
    <ligand>
        <name>Ca(2+)</name>
        <dbReference type="ChEBI" id="CHEBI:29108"/>
        <label>3</label>
    </ligand>
</feature>
<comment type="caution">
    <text evidence="9">The sequence shown here is derived from an EMBL/GenBank/DDBJ whole genome shotgun (WGS) entry which is preliminary data.</text>
</comment>
<dbReference type="PANTHER" id="PTHR10201:SF213">
    <property type="entry name" value="METALLOENDOPROTEINASE 2-MMP-LIKE"/>
    <property type="match status" value="1"/>
</dbReference>
<evidence type="ECO:0000256" key="7">
    <source>
        <dbReference type="PIRSR" id="PIRSR621190-2"/>
    </source>
</evidence>
<dbReference type="CDD" id="cd04278">
    <property type="entry name" value="ZnMc_MMP"/>
    <property type="match status" value="1"/>
</dbReference>
<evidence type="ECO:0000256" key="1">
    <source>
        <dbReference type="ARBA" id="ARBA00022670"/>
    </source>
</evidence>
<comment type="cofactor">
    <cofactor evidence="7">
        <name>Ca(2+)</name>
        <dbReference type="ChEBI" id="CHEBI:29108"/>
    </cofactor>
    <text evidence="7">Can bind about 5 Ca(2+) ions per subunit.</text>
</comment>
<keyword evidence="7" id="KW-0106">Calcium</keyword>
<dbReference type="Pfam" id="PF00413">
    <property type="entry name" value="Peptidase_M10"/>
    <property type="match status" value="1"/>
</dbReference>
<dbReference type="GO" id="GO:0006508">
    <property type="term" value="P:proteolysis"/>
    <property type="evidence" value="ECO:0007669"/>
    <property type="project" value="UniProtKB-KW"/>
</dbReference>
<feature type="binding site" evidence="7">
    <location>
        <position position="297"/>
    </location>
    <ligand>
        <name>Zn(2+)</name>
        <dbReference type="ChEBI" id="CHEBI:29105"/>
        <label>1</label>
    </ligand>
</feature>
<feature type="binding site" evidence="7">
    <location>
        <position position="262"/>
    </location>
    <ligand>
        <name>Ca(2+)</name>
        <dbReference type="ChEBI" id="CHEBI:29108"/>
        <label>2</label>
    </ligand>
</feature>
<evidence type="ECO:0000256" key="5">
    <source>
        <dbReference type="ARBA" id="ARBA00023049"/>
    </source>
</evidence>
<dbReference type="GO" id="GO:0030574">
    <property type="term" value="P:collagen catabolic process"/>
    <property type="evidence" value="ECO:0007669"/>
    <property type="project" value="TreeGrafter"/>
</dbReference>
<evidence type="ECO:0000256" key="3">
    <source>
        <dbReference type="ARBA" id="ARBA00022801"/>
    </source>
</evidence>
<dbReference type="PANTHER" id="PTHR10201">
    <property type="entry name" value="MATRIX METALLOPROTEINASE"/>
    <property type="match status" value="1"/>
</dbReference>
<dbReference type="GO" id="GO:0030198">
    <property type="term" value="P:extracellular matrix organization"/>
    <property type="evidence" value="ECO:0007669"/>
    <property type="project" value="TreeGrafter"/>
</dbReference>
<dbReference type="InterPro" id="IPR021190">
    <property type="entry name" value="Pept_M10A"/>
</dbReference>
<name>A0A8X8YCI9_SALSN</name>
<dbReference type="Proteomes" id="UP000298416">
    <property type="component" value="Unassembled WGS sequence"/>
</dbReference>
<dbReference type="InterPro" id="IPR001818">
    <property type="entry name" value="Pept_M10_metallopeptidase"/>
</dbReference>
<organism evidence="9">
    <name type="scientific">Salvia splendens</name>
    <name type="common">Scarlet sage</name>
    <dbReference type="NCBI Taxonomy" id="180675"/>
    <lineage>
        <taxon>Eukaryota</taxon>
        <taxon>Viridiplantae</taxon>
        <taxon>Streptophyta</taxon>
        <taxon>Embryophyta</taxon>
        <taxon>Tracheophyta</taxon>
        <taxon>Spermatophyta</taxon>
        <taxon>Magnoliopsida</taxon>
        <taxon>eudicotyledons</taxon>
        <taxon>Gunneridae</taxon>
        <taxon>Pentapetalae</taxon>
        <taxon>asterids</taxon>
        <taxon>lamiids</taxon>
        <taxon>Lamiales</taxon>
        <taxon>Lamiaceae</taxon>
        <taxon>Nepetoideae</taxon>
        <taxon>Mentheae</taxon>
        <taxon>Salviinae</taxon>
        <taxon>Salvia</taxon>
        <taxon>Salvia subgen. Calosphace</taxon>
        <taxon>core Calosphace</taxon>
    </lineage>
</organism>
<comment type="cofactor">
    <cofactor evidence="7">
        <name>Zn(2+)</name>
        <dbReference type="ChEBI" id="CHEBI:29105"/>
    </cofactor>
    <text evidence="7">Binds 2 Zn(2+) ions per subunit.</text>
</comment>
<evidence type="ECO:0000259" key="8">
    <source>
        <dbReference type="SMART" id="SM00235"/>
    </source>
</evidence>
<feature type="domain" description="Peptidase metallopeptidase" evidence="8">
    <location>
        <begin position="212"/>
        <end position="366"/>
    </location>
</feature>
<dbReference type="SUPFAM" id="SSF47090">
    <property type="entry name" value="PGBD-like"/>
    <property type="match status" value="1"/>
</dbReference>
<feature type="binding site" evidence="7">
    <location>
        <position position="326"/>
    </location>
    <ligand>
        <name>Zn(2+)</name>
        <dbReference type="ChEBI" id="CHEBI:29105"/>
        <label>2</label>
        <note>catalytic</note>
    </ligand>
</feature>
<feature type="binding site" evidence="7">
    <location>
        <position position="302"/>
    </location>
    <ligand>
        <name>Ca(2+)</name>
        <dbReference type="ChEBI" id="CHEBI:29108"/>
        <label>1</label>
    </ligand>
</feature>
<dbReference type="GO" id="GO:0008270">
    <property type="term" value="F:zinc ion binding"/>
    <property type="evidence" value="ECO:0007669"/>
    <property type="project" value="InterPro"/>
</dbReference>
<feature type="binding site" evidence="7">
    <location>
        <position position="274"/>
    </location>
    <ligand>
        <name>Zn(2+)</name>
        <dbReference type="ChEBI" id="CHEBI:29105"/>
        <label>1</label>
    </ligand>
</feature>
<feature type="active site" evidence="6">
    <location>
        <position position="323"/>
    </location>
</feature>
<keyword evidence="10" id="KW-1185">Reference proteome</keyword>
<dbReference type="AlphaFoldDB" id="A0A8X8YCI9"/>
<dbReference type="InterPro" id="IPR036365">
    <property type="entry name" value="PGBD-like_sf"/>
</dbReference>
<feature type="binding site" evidence="7">
    <location>
        <position position="340"/>
    </location>
    <ligand>
        <name>Zn(2+)</name>
        <dbReference type="ChEBI" id="CHEBI:29105"/>
        <label>2</label>
        <note>catalytic</note>
    </ligand>
</feature>
<feature type="binding site" evidence="7">
    <location>
        <position position="280"/>
    </location>
    <ligand>
        <name>Ca(2+)</name>
        <dbReference type="ChEBI" id="CHEBI:29108"/>
        <label>3</label>
    </ligand>
</feature>
<feature type="binding site" evidence="7">
    <location>
        <position position="279"/>
    </location>
    <ligand>
        <name>Ca(2+)</name>
        <dbReference type="ChEBI" id="CHEBI:29108"/>
        <label>3</label>
    </ligand>
</feature>